<dbReference type="Proteomes" id="UP001500755">
    <property type="component" value="Unassembled WGS sequence"/>
</dbReference>
<protein>
    <submittedName>
        <fullName evidence="1">DUF3445 domain-containing protein</fullName>
    </submittedName>
</protein>
<comment type="caution">
    <text evidence="1">The sequence shown here is derived from an EMBL/GenBank/DDBJ whole genome shotgun (WGS) entry which is preliminary data.</text>
</comment>
<proteinExistence type="predicted"/>
<sequence length="334" mass="37536">MTVPTTEVGAYPGSLARFPFSIPEGPFVYRSNVEPALVAEHTAAGSWGGTLFDVNPLWDAEVALRRQVLAADPRRAFASPHMHLAQWDTLVLMMEHLNAVDPCTFRYARDGAQISWTNGRTGDTLECTFGDDSTLPAAGTGRRSALHYIGTQVPEDIVLLDQREGQLWFDAGLVTYASAWSIAFTAGMSFTDIHGPVPRIKEEGVVGRAEQFLMRLTPEKPYRRTNFAFSLGRDLDISMEVSDRWLPAKEAAVDAPDLMERLHGRVEVQHFFRLPHSGAVIMTVRTHLERLTDLVTVPEWKARLREYFTTMPADIRLDKGITRYEDRLLEFLDS</sequence>
<keyword evidence="2" id="KW-1185">Reference proteome</keyword>
<evidence type="ECO:0000313" key="1">
    <source>
        <dbReference type="EMBL" id="GAA2010878.1"/>
    </source>
</evidence>
<organism evidence="1 2">
    <name type="scientific">Brevibacterium samyangense</name>
    <dbReference type="NCBI Taxonomy" id="366888"/>
    <lineage>
        <taxon>Bacteria</taxon>
        <taxon>Bacillati</taxon>
        <taxon>Actinomycetota</taxon>
        <taxon>Actinomycetes</taxon>
        <taxon>Micrococcales</taxon>
        <taxon>Brevibacteriaceae</taxon>
        <taxon>Brevibacterium</taxon>
    </lineage>
</organism>
<dbReference type="RefSeq" id="WP_344309785.1">
    <property type="nucleotide sequence ID" value="NZ_BAAANO010000020.1"/>
</dbReference>
<name>A0ABN2TIN0_9MICO</name>
<dbReference type="EMBL" id="BAAANO010000020">
    <property type="protein sequence ID" value="GAA2010878.1"/>
    <property type="molecule type" value="Genomic_DNA"/>
</dbReference>
<dbReference type="InterPro" id="IPR021848">
    <property type="entry name" value="HODM_asu-like"/>
</dbReference>
<dbReference type="Pfam" id="PF11927">
    <property type="entry name" value="HODM_asu-like"/>
    <property type="match status" value="1"/>
</dbReference>
<accession>A0ABN2TIN0</accession>
<reference evidence="2" key="1">
    <citation type="journal article" date="2019" name="Int. J. Syst. Evol. Microbiol.">
        <title>The Global Catalogue of Microorganisms (GCM) 10K type strain sequencing project: providing services to taxonomists for standard genome sequencing and annotation.</title>
        <authorList>
            <consortium name="The Broad Institute Genomics Platform"/>
            <consortium name="The Broad Institute Genome Sequencing Center for Infectious Disease"/>
            <person name="Wu L."/>
            <person name="Ma J."/>
        </authorList>
    </citation>
    <scope>NUCLEOTIDE SEQUENCE [LARGE SCALE GENOMIC DNA]</scope>
    <source>
        <strain evidence="2">JCM 14546</strain>
    </source>
</reference>
<evidence type="ECO:0000313" key="2">
    <source>
        <dbReference type="Proteomes" id="UP001500755"/>
    </source>
</evidence>
<gene>
    <name evidence="1" type="ORF">GCM10009755_22690</name>
</gene>